<dbReference type="Gene3D" id="3.60.110.10">
    <property type="entry name" value="Carbon-nitrogen hydrolase"/>
    <property type="match status" value="1"/>
</dbReference>
<reference evidence="3 4" key="1">
    <citation type="submission" date="2020-10" db="EMBL/GenBank/DDBJ databases">
        <title>ChiBAC.</title>
        <authorList>
            <person name="Zenner C."/>
            <person name="Hitch T.C.A."/>
            <person name="Clavel T."/>
        </authorList>
    </citation>
    <scope>NUCLEOTIDE SEQUENCE [LARGE SCALE GENOMIC DNA]</scope>
    <source>
        <strain evidence="3 4">DSM 108706</strain>
    </source>
</reference>
<keyword evidence="4" id="KW-1185">Reference proteome</keyword>
<evidence type="ECO:0000313" key="3">
    <source>
        <dbReference type="EMBL" id="MBE5035160.1"/>
    </source>
</evidence>
<dbReference type="EMBL" id="JADCKA010000002">
    <property type="protein sequence ID" value="MBE5035160.1"/>
    <property type="molecule type" value="Genomic_DNA"/>
</dbReference>
<dbReference type="RefSeq" id="WP_226384824.1">
    <property type="nucleotide sequence ID" value="NZ_JADCKA010000002.1"/>
</dbReference>
<sequence>MSKIKLALVQMKGFSDKDKTIEKMKKKVAEAAASGADIIVLPEMWNCPYGTKFFRDYGEYENDSKSIKELSALAKEFGVYLFGGTISELDEDKVYNTCYVFDRQGEIIGKHRKHHLFDVDIKGKMRFKESDVLSPGEDLTVVNTEFGKIGVAVCYDVRFAGDFNKMTKEMGALAFIVPAAFNTTTGPRFWQIIMQGRAVDNQSFIIACAPALDDNAPYDAYGHSCVVSPWGEIIKMAEYEETIVTAEIDLSEVMEARTQIPILNPTSL</sequence>
<evidence type="ECO:0000256" key="1">
    <source>
        <dbReference type="ARBA" id="ARBA00022801"/>
    </source>
</evidence>
<evidence type="ECO:0000259" key="2">
    <source>
        <dbReference type="PROSITE" id="PS50263"/>
    </source>
</evidence>
<accession>A0ABR9QWB7</accession>
<dbReference type="InterPro" id="IPR003010">
    <property type="entry name" value="C-N_Hydrolase"/>
</dbReference>
<keyword evidence="1 3" id="KW-0378">Hydrolase</keyword>
<dbReference type="SUPFAM" id="SSF56317">
    <property type="entry name" value="Carbon-nitrogen hydrolase"/>
    <property type="match status" value="1"/>
</dbReference>
<name>A0ABR9QWB7_9FIRM</name>
<feature type="domain" description="CN hydrolase" evidence="2">
    <location>
        <begin position="4"/>
        <end position="250"/>
    </location>
</feature>
<organism evidence="3 4">
    <name type="scientific">Gallibacter intestinalis</name>
    <dbReference type="NCBI Taxonomy" id="2779356"/>
    <lineage>
        <taxon>Bacteria</taxon>
        <taxon>Bacillati</taxon>
        <taxon>Bacillota</taxon>
        <taxon>Clostridia</taxon>
        <taxon>Eubacteriales</taxon>
        <taxon>Eubacteriaceae</taxon>
        <taxon>Gallibacter</taxon>
    </lineage>
</organism>
<evidence type="ECO:0000313" key="4">
    <source>
        <dbReference type="Proteomes" id="UP001516588"/>
    </source>
</evidence>
<gene>
    <name evidence="3" type="ORF">INF20_02565</name>
</gene>
<protein>
    <submittedName>
        <fullName evidence="3">Carbon-nitrogen hydrolase family protein</fullName>
    </submittedName>
</protein>
<dbReference type="InterPro" id="IPR045254">
    <property type="entry name" value="Nit1/2_C-N_Hydrolase"/>
</dbReference>
<proteinExistence type="predicted"/>
<dbReference type="Proteomes" id="UP001516588">
    <property type="component" value="Unassembled WGS sequence"/>
</dbReference>
<dbReference type="PANTHER" id="PTHR23088">
    <property type="entry name" value="NITRILASE-RELATED"/>
    <property type="match status" value="1"/>
</dbReference>
<comment type="caution">
    <text evidence="3">The sequence shown here is derived from an EMBL/GenBank/DDBJ whole genome shotgun (WGS) entry which is preliminary data.</text>
</comment>
<dbReference type="Pfam" id="PF00795">
    <property type="entry name" value="CN_hydrolase"/>
    <property type="match status" value="1"/>
</dbReference>
<dbReference type="CDD" id="cd07572">
    <property type="entry name" value="nit"/>
    <property type="match status" value="1"/>
</dbReference>
<dbReference type="InterPro" id="IPR036526">
    <property type="entry name" value="C-N_Hydrolase_sf"/>
</dbReference>
<dbReference type="GO" id="GO:0016787">
    <property type="term" value="F:hydrolase activity"/>
    <property type="evidence" value="ECO:0007669"/>
    <property type="project" value="UniProtKB-KW"/>
</dbReference>
<dbReference type="PANTHER" id="PTHR23088:SF30">
    <property type="entry name" value="OMEGA-AMIDASE NIT2"/>
    <property type="match status" value="1"/>
</dbReference>
<dbReference type="PROSITE" id="PS50263">
    <property type="entry name" value="CN_HYDROLASE"/>
    <property type="match status" value="1"/>
</dbReference>